<evidence type="ECO:0000313" key="2">
    <source>
        <dbReference type="Proteomes" id="UP001049176"/>
    </source>
</evidence>
<organism evidence="1 2">
    <name type="scientific">Marasmius oreades</name>
    <name type="common">fairy-ring Marasmius</name>
    <dbReference type="NCBI Taxonomy" id="181124"/>
    <lineage>
        <taxon>Eukaryota</taxon>
        <taxon>Fungi</taxon>
        <taxon>Dikarya</taxon>
        <taxon>Basidiomycota</taxon>
        <taxon>Agaricomycotina</taxon>
        <taxon>Agaricomycetes</taxon>
        <taxon>Agaricomycetidae</taxon>
        <taxon>Agaricales</taxon>
        <taxon>Marasmiineae</taxon>
        <taxon>Marasmiaceae</taxon>
        <taxon>Marasmius</taxon>
    </lineage>
</organism>
<protein>
    <submittedName>
        <fullName evidence="1">Uncharacterized protein</fullName>
    </submittedName>
</protein>
<dbReference type="OrthoDB" id="6718861at2759"/>
<evidence type="ECO:0000313" key="1">
    <source>
        <dbReference type="EMBL" id="KAG7097916.1"/>
    </source>
</evidence>
<dbReference type="KEGG" id="more:E1B28_005227"/>
<gene>
    <name evidence="1" type="ORF">E1B28_005227</name>
</gene>
<proteinExistence type="predicted"/>
<keyword evidence="2" id="KW-1185">Reference proteome</keyword>
<sequence length="134" mass="14540">MASLGGRRSKIRPEATGYGVNYVEQMNVKAYLEYYPTNPTLIASSSSENVAEYTTVTALEVIEFGATVVSLITTTGKSVFKEVVETAAAFKLKEGCLEVIKNSLLRWSTLTTLANVETPPCIHIALPGAMYLEV</sequence>
<dbReference type="Proteomes" id="UP001049176">
    <property type="component" value="Chromosome 2"/>
</dbReference>
<dbReference type="RefSeq" id="XP_043014386.1">
    <property type="nucleotide sequence ID" value="XM_043149778.1"/>
</dbReference>
<reference evidence="1" key="1">
    <citation type="journal article" date="2021" name="Genome Biol. Evol.">
        <title>The assembled and annotated genome of the fairy-ring fungus Marasmius oreades.</title>
        <authorList>
            <person name="Hiltunen M."/>
            <person name="Ament-Velasquez S.L."/>
            <person name="Johannesson H."/>
        </authorList>
    </citation>
    <scope>NUCLEOTIDE SEQUENCE</scope>
    <source>
        <strain evidence="1">03SP1</strain>
    </source>
</reference>
<comment type="caution">
    <text evidence="1">The sequence shown here is derived from an EMBL/GenBank/DDBJ whole genome shotgun (WGS) entry which is preliminary data.</text>
</comment>
<dbReference type="AlphaFoldDB" id="A0A9P8ADL5"/>
<dbReference type="EMBL" id="CM032182">
    <property type="protein sequence ID" value="KAG7097916.1"/>
    <property type="molecule type" value="Genomic_DNA"/>
</dbReference>
<name>A0A9P8ADL5_9AGAR</name>
<dbReference type="GeneID" id="66074303"/>
<accession>A0A9P8ADL5</accession>